<dbReference type="InterPro" id="IPR013785">
    <property type="entry name" value="Aldolase_TIM"/>
</dbReference>
<feature type="domain" description="PseI/NeuA/B-like" evidence="1">
    <location>
        <begin position="26"/>
        <end position="257"/>
    </location>
</feature>
<proteinExistence type="predicted"/>
<dbReference type="RefSeq" id="WP_309861507.1">
    <property type="nucleotide sequence ID" value="NZ_JAVDQG010000001.1"/>
</dbReference>
<dbReference type="Proteomes" id="UP001185012">
    <property type="component" value="Unassembled WGS sequence"/>
</dbReference>
<dbReference type="EC" id="2.5.1.101" evidence="2"/>
<keyword evidence="3" id="KW-1185">Reference proteome</keyword>
<gene>
    <name evidence="2" type="ORF">JOE21_000313</name>
</gene>
<dbReference type="InterPro" id="IPR013132">
    <property type="entry name" value="PseI/NeuA/B-like_N"/>
</dbReference>
<dbReference type="SUPFAM" id="SSF51569">
    <property type="entry name" value="Aldolase"/>
    <property type="match status" value="1"/>
</dbReference>
<dbReference type="Gene3D" id="3.20.20.70">
    <property type="entry name" value="Aldolase class I"/>
    <property type="match status" value="1"/>
</dbReference>
<dbReference type="PANTHER" id="PTHR42966:SF1">
    <property type="entry name" value="SIALIC ACID SYNTHASE"/>
    <property type="match status" value="1"/>
</dbReference>
<accession>A0ABU1IHS5</accession>
<dbReference type="Gene3D" id="3.90.550.10">
    <property type="entry name" value="Spore Coat Polysaccharide Biosynthesis Protein SpsA, Chain A"/>
    <property type="match status" value="1"/>
</dbReference>
<evidence type="ECO:0000259" key="1">
    <source>
        <dbReference type="Pfam" id="PF03102"/>
    </source>
</evidence>
<reference evidence="2 3" key="1">
    <citation type="submission" date="2023-07" db="EMBL/GenBank/DDBJ databases">
        <title>Genomic Encyclopedia of Type Strains, Phase IV (KMG-IV): sequencing the most valuable type-strain genomes for metagenomic binning, comparative biology and taxonomic classification.</title>
        <authorList>
            <person name="Goeker M."/>
        </authorList>
    </citation>
    <scope>NUCLEOTIDE SEQUENCE [LARGE SCALE GENOMIC DNA]</scope>
    <source>
        <strain evidence="2 3">DSM 45903</strain>
    </source>
</reference>
<dbReference type="InterPro" id="IPR003329">
    <property type="entry name" value="Cytidylyl_trans"/>
</dbReference>
<name>A0ABU1IHS5_9BACL</name>
<dbReference type="Pfam" id="PF02348">
    <property type="entry name" value="CTP_transf_3"/>
    <property type="match status" value="1"/>
</dbReference>
<evidence type="ECO:0000313" key="2">
    <source>
        <dbReference type="EMBL" id="MDR6224325.1"/>
    </source>
</evidence>
<protein>
    <submittedName>
        <fullName evidence="2">N,N'-diacetyllegionaminate synthase</fullName>
        <ecNumber evidence="2">2.5.1.101</ecNumber>
    </submittedName>
</protein>
<dbReference type="PANTHER" id="PTHR42966">
    <property type="entry name" value="N-ACETYLNEURAMINATE SYNTHASE"/>
    <property type="match status" value="1"/>
</dbReference>
<dbReference type="GO" id="GO:0016740">
    <property type="term" value="F:transferase activity"/>
    <property type="evidence" value="ECO:0007669"/>
    <property type="project" value="UniProtKB-KW"/>
</dbReference>
<dbReference type="EMBL" id="JAVDQG010000001">
    <property type="protein sequence ID" value="MDR6224325.1"/>
    <property type="molecule type" value="Genomic_DNA"/>
</dbReference>
<sequence length="593" mass="66982">MIAITIKVIAEIANAHQGNPELLQALIREAATSHADAVKFQWFKYDHLATPDYPWYQAYQDLFIPESVWERALQIAKNLGLEVWIDVLDDWAIHLLEKHQKWIDGLKVPSTILQSLDFPERLSRFKKPLLIGVGGWNDEEIDSLLPEIRQCFKHPLILQHGFQGYPTRIQDATLARIPFLKKRYGLPVGFADHTDGSNPLALDLPVYAYFAGATVIEKHITMDRAQKGYDYYSSLEPQEFATMVQKLKTAETAMGRETVTDAQRAYLQDAVRVVASRNIARGELISREKVAFKRCTDKNGFMPREFGDRLPAVASQRFGKDQAITAAYMRKPVVAIAVICRLKSTRLPKKALRPIHGVSAIKRCLLNCLAASHVDQVVLATSDLPQDKELERIDMEGRITVLRGDAENVARRMEQVAASIQADVILRVTGDNPAVSPEILDLLIESHLQGGFDFSTPTENHAIGTGGDVITVEALKRLLNQPKPLTHTEYLSAYFLNNPTLFSVNKVELPPEFQYPQWRLTLDEPKDLQLFERLYRGLDVGYEPLYFSRIRSYLIANPAIRSINADVRIKYKSDGSLVKEIQRATKLNPSSIT</sequence>
<dbReference type="InterPro" id="IPR051690">
    <property type="entry name" value="PseI-like"/>
</dbReference>
<dbReference type="SUPFAM" id="SSF53448">
    <property type="entry name" value="Nucleotide-diphospho-sugar transferases"/>
    <property type="match status" value="1"/>
</dbReference>
<organism evidence="2 3">
    <name type="scientific">Desmospora profundinema</name>
    <dbReference type="NCBI Taxonomy" id="1571184"/>
    <lineage>
        <taxon>Bacteria</taxon>
        <taxon>Bacillati</taxon>
        <taxon>Bacillota</taxon>
        <taxon>Bacilli</taxon>
        <taxon>Bacillales</taxon>
        <taxon>Thermoactinomycetaceae</taxon>
        <taxon>Desmospora</taxon>
    </lineage>
</organism>
<evidence type="ECO:0000313" key="3">
    <source>
        <dbReference type="Proteomes" id="UP001185012"/>
    </source>
</evidence>
<dbReference type="InterPro" id="IPR029044">
    <property type="entry name" value="Nucleotide-diphossugar_trans"/>
</dbReference>
<keyword evidence="2" id="KW-0808">Transferase</keyword>
<dbReference type="Pfam" id="PF03102">
    <property type="entry name" value="NeuB"/>
    <property type="match status" value="1"/>
</dbReference>
<comment type="caution">
    <text evidence="2">The sequence shown here is derived from an EMBL/GenBank/DDBJ whole genome shotgun (WGS) entry which is preliminary data.</text>
</comment>